<organism evidence="1">
    <name type="scientific">marine sediment metagenome</name>
    <dbReference type="NCBI Taxonomy" id="412755"/>
    <lineage>
        <taxon>unclassified sequences</taxon>
        <taxon>metagenomes</taxon>
        <taxon>ecological metagenomes</taxon>
    </lineage>
</organism>
<dbReference type="Gene3D" id="3.40.50.150">
    <property type="entry name" value="Vaccinia Virus protein VP39"/>
    <property type="match status" value="1"/>
</dbReference>
<accession>A0A0F9JU44</accession>
<dbReference type="InterPro" id="IPR029063">
    <property type="entry name" value="SAM-dependent_MTases_sf"/>
</dbReference>
<protein>
    <recommendedName>
        <fullName evidence="2">Methyltransferase domain-containing protein</fullName>
    </recommendedName>
</protein>
<proteinExistence type="predicted"/>
<name>A0A0F9JU44_9ZZZZ</name>
<dbReference type="CDD" id="cd02440">
    <property type="entry name" value="AdoMet_MTases"/>
    <property type="match status" value="1"/>
</dbReference>
<dbReference type="SUPFAM" id="SSF53335">
    <property type="entry name" value="S-adenosyl-L-methionine-dependent methyltransferases"/>
    <property type="match status" value="1"/>
</dbReference>
<evidence type="ECO:0008006" key="2">
    <source>
        <dbReference type="Google" id="ProtNLM"/>
    </source>
</evidence>
<dbReference type="EMBL" id="LAZR01010621">
    <property type="protein sequence ID" value="KKM65996.1"/>
    <property type="molecule type" value="Genomic_DNA"/>
</dbReference>
<evidence type="ECO:0000313" key="1">
    <source>
        <dbReference type="EMBL" id="KKM65996.1"/>
    </source>
</evidence>
<sequence>MKHSFSFSTVQNFDEHIRDSIPDYQSLFDQVVRIGDFFVTPNTRVYDLGASTGKLIKTLQERSVENEIQKVMFVGIEKEENFFQYHEEGITWYHQDIADYKYWKDIGFATSLFTLQFLAPAVRQTILKKIYEASCPGSAFVFSEKTYADNSYIQEINTFLYYDWKNQKFSSDEIMEKERSLRSMMRLRTKETVLQEIYDSGWKICDSFWQKYNFVAWIAIKE</sequence>
<reference evidence="1" key="1">
    <citation type="journal article" date="2015" name="Nature">
        <title>Complex archaea that bridge the gap between prokaryotes and eukaryotes.</title>
        <authorList>
            <person name="Spang A."/>
            <person name="Saw J.H."/>
            <person name="Jorgensen S.L."/>
            <person name="Zaremba-Niedzwiedzka K."/>
            <person name="Martijn J."/>
            <person name="Lind A.E."/>
            <person name="van Eijk R."/>
            <person name="Schleper C."/>
            <person name="Guy L."/>
            <person name="Ettema T.J."/>
        </authorList>
    </citation>
    <scope>NUCLEOTIDE SEQUENCE</scope>
</reference>
<gene>
    <name evidence="1" type="ORF">LCGC14_1485670</name>
</gene>
<dbReference type="AlphaFoldDB" id="A0A0F9JU44"/>
<comment type="caution">
    <text evidence="1">The sequence shown here is derived from an EMBL/GenBank/DDBJ whole genome shotgun (WGS) entry which is preliminary data.</text>
</comment>